<feature type="transmembrane region" description="Helical" evidence="15">
    <location>
        <begin position="260"/>
        <end position="284"/>
    </location>
</feature>
<keyword evidence="9" id="KW-0915">Sodium</keyword>
<comment type="similarity">
    <text evidence="14">Belongs to the amino acid/polyamine transporter 2 family. SLC38A9 subfamily.</text>
</comment>
<feature type="transmembrane region" description="Helical" evidence="15">
    <location>
        <begin position="219"/>
        <end position="240"/>
    </location>
</feature>
<evidence type="ECO:0000259" key="16">
    <source>
        <dbReference type="Pfam" id="PF01490"/>
    </source>
</evidence>
<gene>
    <name evidence="17" type="ORF">KUTeg_016987</name>
</gene>
<reference evidence="17 18" key="1">
    <citation type="submission" date="2022-12" db="EMBL/GenBank/DDBJ databases">
        <title>Chromosome-level genome of Tegillarca granosa.</title>
        <authorList>
            <person name="Kim J."/>
        </authorList>
    </citation>
    <scope>NUCLEOTIDE SEQUENCE [LARGE SCALE GENOMIC DNA]</scope>
    <source>
        <strain evidence="17">Teg-2019</strain>
        <tissue evidence="17">Adductor muscle</tissue>
    </source>
</reference>
<keyword evidence="12" id="KW-0325">Glycoprotein</keyword>
<feature type="transmembrane region" description="Helical" evidence="15">
    <location>
        <begin position="330"/>
        <end position="349"/>
    </location>
</feature>
<keyword evidence="13" id="KW-0458">Lysosome</keyword>
<feature type="transmembrane region" description="Helical" evidence="15">
    <location>
        <begin position="296"/>
        <end position="318"/>
    </location>
</feature>
<dbReference type="Proteomes" id="UP001217089">
    <property type="component" value="Unassembled WGS sequence"/>
</dbReference>
<evidence type="ECO:0000256" key="8">
    <source>
        <dbReference type="ARBA" id="ARBA00022989"/>
    </source>
</evidence>
<keyword evidence="7" id="KW-0029">Amino-acid transport</keyword>
<keyword evidence="8 15" id="KW-1133">Transmembrane helix</keyword>
<evidence type="ECO:0000256" key="1">
    <source>
        <dbReference type="ARBA" id="ARBA00004107"/>
    </source>
</evidence>
<evidence type="ECO:0000256" key="2">
    <source>
        <dbReference type="ARBA" id="ARBA00004155"/>
    </source>
</evidence>
<keyword evidence="11" id="KW-1015">Disulfide bond</keyword>
<evidence type="ECO:0000256" key="13">
    <source>
        <dbReference type="ARBA" id="ARBA00023228"/>
    </source>
</evidence>
<protein>
    <recommendedName>
        <fullName evidence="16">Amino acid transporter transmembrane domain-containing protein</fullName>
    </recommendedName>
</protein>
<evidence type="ECO:0000256" key="14">
    <source>
        <dbReference type="ARBA" id="ARBA00038442"/>
    </source>
</evidence>
<dbReference type="InterPro" id="IPR013057">
    <property type="entry name" value="AA_transpt_TM"/>
</dbReference>
<evidence type="ECO:0000256" key="11">
    <source>
        <dbReference type="ARBA" id="ARBA00023157"/>
    </source>
</evidence>
<name>A0ABQ9EMF0_TEGGR</name>
<evidence type="ECO:0000256" key="15">
    <source>
        <dbReference type="SAM" id="Phobius"/>
    </source>
</evidence>
<feature type="transmembrane region" description="Helical" evidence="15">
    <location>
        <begin position="181"/>
        <end position="207"/>
    </location>
</feature>
<evidence type="ECO:0000313" key="18">
    <source>
        <dbReference type="Proteomes" id="UP001217089"/>
    </source>
</evidence>
<sequence>MMGTSLLSMPWAIRQAGFVTGIVLLIAMAGIMLYTSYRILKAVQSCESNGEVTDFSDVCKHYLGKWAQILAVISSLLTLLGGAIIYWILMSNFLYNVVSFIYLCPGNINKSSSHSNSSFYTYNNYDKLQMSVQLTSSSHTHEAIFDEVWDEFRTVPLFLIAVLVPIINFKSPTFFTKFNALVCLVFSPEIKGTFPALTGVAALAYFVQNCVISIERDLTIAYILVAITYIYMGVLFYAAFPLSKDCIEDNLLNNLEDTDVLAFVARIGLFFQMVCVFPLLLYIFRAQFLHTVFGSVWPSIKHVLILNLVLVGVCICICRVSTTYRKNYKFCWSILWIFLCNSSAMFSLFNYPTPEWNTDSAYYSHTFISNFTRISQLCWTFLSVKFVHTILAGNPERNSLQENNLYQTSTASD</sequence>
<evidence type="ECO:0000256" key="3">
    <source>
        <dbReference type="ARBA" id="ARBA00022448"/>
    </source>
</evidence>
<organism evidence="17 18">
    <name type="scientific">Tegillarca granosa</name>
    <name type="common">Malaysian cockle</name>
    <name type="synonym">Anadara granosa</name>
    <dbReference type="NCBI Taxonomy" id="220873"/>
    <lineage>
        <taxon>Eukaryota</taxon>
        <taxon>Metazoa</taxon>
        <taxon>Spiralia</taxon>
        <taxon>Lophotrochozoa</taxon>
        <taxon>Mollusca</taxon>
        <taxon>Bivalvia</taxon>
        <taxon>Autobranchia</taxon>
        <taxon>Pteriomorphia</taxon>
        <taxon>Arcoida</taxon>
        <taxon>Arcoidea</taxon>
        <taxon>Arcidae</taxon>
        <taxon>Tegillarca</taxon>
    </lineage>
</organism>
<feature type="domain" description="Amino acid transporter transmembrane" evidence="16">
    <location>
        <begin position="1"/>
        <end position="101"/>
    </location>
</feature>
<evidence type="ECO:0000256" key="10">
    <source>
        <dbReference type="ARBA" id="ARBA00023136"/>
    </source>
</evidence>
<evidence type="ECO:0000256" key="4">
    <source>
        <dbReference type="ARBA" id="ARBA00022692"/>
    </source>
</evidence>
<evidence type="ECO:0000256" key="6">
    <source>
        <dbReference type="ARBA" id="ARBA00022753"/>
    </source>
</evidence>
<keyword evidence="4 15" id="KW-0812">Transmembrane</keyword>
<keyword evidence="10 15" id="KW-0472">Membrane</keyword>
<keyword evidence="6" id="KW-0967">Endosome</keyword>
<evidence type="ECO:0000256" key="9">
    <source>
        <dbReference type="ARBA" id="ARBA00023053"/>
    </source>
</evidence>
<dbReference type="EMBL" id="JARBDR010000813">
    <property type="protein sequence ID" value="KAJ8306442.1"/>
    <property type="molecule type" value="Genomic_DNA"/>
</dbReference>
<evidence type="ECO:0000256" key="7">
    <source>
        <dbReference type="ARBA" id="ARBA00022970"/>
    </source>
</evidence>
<comment type="caution">
    <text evidence="17">The sequence shown here is derived from an EMBL/GenBank/DDBJ whole genome shotgun (WGS) entry which is preliminary data.</text>
</comment>
<feature type="transmembrane region" description="Helical" evidence="15">
    <location>
        <begin position="69"/>
        <end position="89"/>
    </location>
</feature>
<evidence type="ECO:0000256" key="12">
    <source>
        <dbReference type="ARBA" id="ARBA00023180"/>
    </source>
</evidence>
<keyword evidence="5" id="KW-0479">Metal-binding</keyword>
<dbReference type="Pfam" id="PF01490">
    <property type="entry name" value="Aa_trans"/>
    <property type="match status" value="1"/>
</dbReference>
<feature type="transmembrane region" description="Helical" evidence="15">
    <location>
        <begin position="12"/>
        <end position="34"/>
    </location>
</feature>
<keyword evidence="3" id="KW-0813">Transport</keyword>
<comment type="subcellular location">
    <subcellularLocation>
        <location evidence="1">Late endosome membrane</location>
        <topology evidence="1">Multi-pass membrane protein</topology>
    </subcellularLocation>
    <subcellularLocation>
        <location evidence="2">Lysosome membrane</location>
        <topology evidence="2">Multi-pass membrane protein</topology>
    </subcellularLocation>
</comment>
<accession>A0ABQ9EMF0</accession>
<feature type="transmembrane region" description="Helical" evidence="15">
    <location>
        <begin position="152"/>
        <end position="169"/>
    </location>
</feature>
<dbReference type="PANTHER" id="PTHR22950:SF244">
    <property type="entry name" value="NEUTRAL AMINO ACID TRANSPORTER 9"/>
    <property type="match status" value="1"/>
</dbReference>
<proteinExistence type="inferred from homology"/>
<evidence type="ECO:0000256" key="5">
    <source>
        <dbReference type="ARBA" id="ARBA00022723"/>
    </source>
</evidence>
<keyword evidence="18" id="KW-1185">Reference proteome</keyword>
<dbReference type="PANTHER" id="PTHR22950">
    <property type="entry name" value="AMINO ACID TRANSPORTER"/>
    <property type="match status" value="1"/>
</dbReference>
<evidence type="ECO:0000313" key="17">
    <source>
        <dbReference type="EMBL" id="KAJ8306442.1"/>
    </source>
</evidence>